<feature type="compositionally biased region" description="Polar residues" evidence="1">
    <location>
        <begin position="117"/>
        <end position="127"/>
    </location>
</feature>
<feature type="compositionally biased region" description="Basic and acidic residues" evidence="1">
    <location>
        <begin position="135"/>
        <end position="147"/>
    </location>
</feature>
<feature type="compositionally biased region" description="Low complexity" evidence="1">
    <location>
        <begin position="428"/>
        <end position="443"/>
    </location>
</feature>
<feature type="compositionally biased region" description="Low complexity" evidence="1">
    <location>
        <begin position="269"/>
        <end position="281"/>
    </location>
</feature>
<feature type="region of interest" description="Disordered" evidence="1">
    <location>
        <begin position="266"/>
        <end position="285"/>
    </location>
</feature>
<comment type="caution">
    <text evidence="2">The sequence shown here is derived from an EMBL/GenBank/DDBJ whole genome shotgun (WGS) entry which is preliminary data.</text>
</comment>
<sequence length="558" mass="61882">MPAWIWSWKRPKLPAWTPTKRSVNRRLPSDSPYSSPSYSPFEPDHNLFASYTLQQPPSIHRLLHPGLAAFRIPHALDAQAPKILDRTEHRPRRATRSTSSPPRTRSSSFDGSAARIATSSRSQQEDQPAQWKSLPAEDRKNWENLAKEKKRRSRYQEASLPVVHRLYPQAASEDTFNPNLVSMEYMQNLFNQVEPTSPASLVLLSHITPSNDRILSPLERISALVWLHPQAHQVTPSSAGLPYSFHTSLQPPNYFESLGPLDPLDPNLSTSSISPRSSASSPEDGVKIFVPQQQSASRYQEISLPAVHHLHPQAASEDTGLLGPLLAKMPSENLGNGFDWVPSASYAPLRWPRTSLTPTSSRWSTFKTSSTNLPNSADRRLHPSLTSPRTTALSSRPSNGSQPPHPARPQDRQVPLHLSTVPSPPPLRRSLTPSTPRTSLQPPNDFELLGPLDPTLSTSQAELDLHGELHHQEPTQQDFSQYSWGWNGAPAMLDNNWDLSSISPAFLGEQANGFSNNGIANGKMNFNQDELCGTASSSARISARRWTVGRTVLGATRR</sequence>
<organism evidence="2 3">
    <name type="scientific">Ephemerocybe angulata</name>
    <dbReference type="NCBI Taxonomy" id="980116"/>
    <lineage>
        <taxon>Eukaryota</taxon>
        <taxon>Fungi</taxon>
        <taxon>Dikarya</taxon>
        <taxon>Basidiomycota</taxon>
        <taxon>Agaricomycotina</taxon>
        <taxon>Agaricomycetes</taxon>
        <taxon>Agaricomycetidae</taxon>
        <taxon>Agaricales</taxon>
        <taxon>Agaricineae</taxon>
        <taxon>Psathyrellaceae</taxon>
        <taxon>Ephemerocybe</taxon>
    </lineage>
</organism>
<proteinExistence type="predicted"/>
<feature type="region of interest" description="Disordered" evidence="1">
    <location>
        <begin position="80"/>
        <end position="154"/>
    </location>
</feature>
<dbReference type="OrthoDB" id="6247875at2759"/>
<feature type="compositionally biased region" description="Low complexity" evidence="1">
    <location>
        <begin position="96"/>
        <end position="108"/>
    </location>
</feature>
<gene>
    <name evidence="2" type="ORF">D9611_015057</name>
</gene>
<dbReference type="AlphaFoldDB" id="A0A8H5FEQ8"/>
<feature type="compositionally biased region" description="Polar residues" evidence="1">
    <location>
        <begin position="354"/>
        <end position="375"/>
    </location>
</feature>
<feature type="region of interest" description="Disordered" evidence="1">
    <location>
        <begin position="351"/>
        <end position="457"/>
    </location>
</feature>
<reference evidence="2 3" key="1">
    <citation type="journal article" date="2020" name="ISME J.">
        <title>Uncovering the hidden diversity of litter-decomposition mechanisms in mushroom-forming fungi.</title>
        <authorList>
            <person name="Floudas D."/>
            <person name="Bentzer J."/>
            <person name="Ahren D."/>
            <person name="Johansson T."/>
            <person name="Persson P."/>
            <person name="Tunlid A."/>
        </authorList>
    </citation>
    <scope>NUCLEOTIDE SEQUENCE [LARGE SCALE GENOMIC DNA]</scope>
    <source>
        <strain evidence="2 3">CBS 175.51</strain>
    </source>
</reference>
<dbReference type="CDD" id="cd00084">
    <property type="entry name" value="HMG-box_SF"/>
    <property type="match status" value="1"/>
</dbReference>
<evidence type="ECO:0000313" key="2">
    <source>
        <dbReference type="EMBL" id="KAF5334064.1"/>
    </source>
</evidence>
<feature type="compositionally biased region" description="Low complexity" evidence="1">
    <location>
        <begin position="29"/>
        <end position="39"/>
    </location>
</feature>
<name>A0A8H5FEQ8_9AGAR</name>
<evidence type="ECO:0000256" key="1">
    <source>
        <dbReference type="SAM" id="MobiDB-lite"/>
    </source>
</evidence>
<dbReference type="EMBL" id="JAACJK010000083">
    <property type="protein sequence ID" value="KAF5334064.1"/>
    <property type="molecule type" value="Genomic_DNA"/>
</dbReference>
<feature type="region of interest" description="Disordered" evidence="1">
    <location>
        <begin position="15"/>
        <end position="39"/>
    </location>
</feature>
<feature type="compositionally biased region" description="Polar residues" evidence="1">
    <location>
        <begin position="384"/>
        <end position="402"/>
    </location>
</feature>
<dbReference type="Proteomes" id="UP000541558">
    <property type="component" value="Unassembled WGS sequence"/>
</dbReference>
<protein>
    <submittedName>
        <fullName evidence="2">Uncharacterized protein</fullName>
    </submittedName>
</protein>
<keyword evidence="3" id="KW-1185">Reference proteome</keyword>
<evidence type="ECO:0000313" key="3">
    <source>
        <dbReference type="Proteomes" id="UP000541558"/>
    </source>
</evidence>
<accession>A0A8H5FEQ8</accession>